<evidence type="ECO:0000256" key="1">
    <source>
        <dbReference type="SAM" id="Phobius"/>
    </source>
</evidence>
<reference evidence="2 3" key="6">
    <citation type="journal article" date="2011" name="Appl. Environ. Microbiol.">
        <title>Involvement of the azorhizobial chromosome partition gene (parA) in the onset of bacteroid differentiation during Sesbania rostrata stem nodule development.</title>
        <authorList>
            <person name="Liu CT."/>
            <person name="Lee KB."/>
            <person name="Wang YS."/>
            <person name="Peng MH."/>
            <person name="Lee KT."/>
            <person name="Suzuki S."/>
            <person name="Suzuki T."/>
            <person name="Oyaizu H."/>
        </authorList>
    </citation>
    <scope>NUCLEOTIDE SEQUENCE [LARGE SCALE GENOMIC DNA]</scope>
    <source>
        <strain evidence="3">ATCC 43989 / DSM 5975 / JCM 20966 / LMG 6465 / NBRC 14845 / NCIMB 13405 / ORS 571</strain>
    </source>
</reference>
<dbReference type="KEGG" id="azc:AZC_2288"/>
<dbReference type="Proteomes" id="UP000000270">
    <property type="component" value="Chromosome"/>
</dbReference>
<reference evidence="3" key="2">
    <citation type="submission" date="2007-04" db="EMBL/GenBank/DDBJ databases">
        <title>Complete genome sequence of the nitrogen-fixing bacterium Azorhizobium caulinodans ORS571.</title>
        <authorList>
            <person name="Lee K.B."/>
            <person name="Backer P.D."/>
            <person name="Aono T."/>
            <person name="Liu C.T."/>
            <person name="Suzuki S."/>
            <person name="Suzuki T."/>
            <person name="Kaneko T."/>
            <person name="Yamada M."/>
            <person name="Tabata S."/>
            <person name="Kupfer D.M."/>
            <person name="Najar F.Z."/>
            <person name="Wiley G.B."/>
            <person name="Roe B."/>
            <person name="Binnewies T."/>
            <person name="Ussery D."/>
            <person name="Vereecke D."/>
            <person name="Gevers D."/>
            <person name="Holsters M."/>
            <person name="Oyaizu H."/>
        </authorList>
    </citation>
    <scope>NUCLEOTIDE SEQUENCE [LARGE SCALE GENOMIC DNA]</scope>
    <source>
        <strain evidence="3">ATCC 43989 / DSM 5975 / JCM 20966 / LMG 6465 / NBRC 14845 / NCIMB 13405 / ORS 571</strain>
    </source>
</reference>
<feature type="transmembrane region" description="Helical" evidence="1">
    <location>
        <begin position="163"/>
        <end position="180"/>
    </location>
</feature>
<dbReference type="STRING" id="438753.AZC_2288"/>
<dbReference type="HOGENOM" id="CLU_119384_1_0_5"/>
<feature type="transmembrane region" description="Helical" evidence="1">
    <location>
        <begin position="73"/>
        <end position="95"/>
    </location>
</feature>
<feature type="transmembrane region" description="Helical" evidence="1">
    <location>
        <begin position="121"/>
        <end position="143"/>
    </location>
</feature>
<keyword evidence="3" id="KW-1185">Reference proteome</keyword>
<proteinExistence type="predicted"/>
<keyword evidence="1" id="KW-1133">Transmembrane helix</keyword>
<evidence type="ECO:0000313" key="3">
    <source>
        <dbReference type="Proteomes" id="UP000000270"/>
    </source>
</evidence>
<gene>
    <name evidence="2" type="ordered locus">AZC_2288</name>
</gene>
<name>A8I5J4_AZOC5</name>
<organism evidence="2 3">
    <name type="scientific">Azorhizobium caulinodans (strain ATCC 43989 / DSM 5975 / JCM 20966 / LMG 6465 / NBRC 14845 / NCIMB 13405 / ORS 571)</name>
    <dbReference type="NCBI Taxonomy" id="438753"/>
    <lineage>
        <taxon>Bacteria</taxon>
        <taxon>Pseudomonadati</taxon>
        <taxon>Pseudomonadota</taxon>
        <taxon>Alphaproteobacteria</taxon>
        <taxon>Hyphomicrobiales</taxon>
        <taxon>Xanthobacteraceae</taxon>
        <taxon>Azorhizobium</taxon>
    </lineage>
</organism>
<dbReference type="AlphaFoldDB" id="A8I5J4"/>
<evidence type="ECO:0008006" key="4">
    <source>
        <dbReference type="Google" id="ProtNLM"/>
    </source>
</evidence>
<reference evidence="2 3" key="4">
    <citation type="journal article" date="2009" name="Appl. Environ. Microbiol.">
        <title>Comparative genome-wide transcriptional profiling of Azorhizobium caulinodans ORS571 grown under free-living and symbiotic conditions.</title>
        <authorList>
            <person name="Tsukada S."/>
            <person name="Aono T."/>
            <person name="Akiba N."/>
            <person name="Lee KB."/>
            <person name="Liu CT."/>
            <person name="Toyazaki H."/>
            <person name="Oyaizu H."/>
        </authorList>
    </citation>
    <scope>NUCLEOTIDE SEQUENCE [LARGE SCALE GENOMIC DNA]</scope>
    <source>
        <strain evidence="3">ATCC 43989 / DSM 5975 / JCM 20966 / LMG 6465 / NBRC 14845 / NCIMB 13405 / ORS 571</strain>
    </source>
</reference>
<feature type="transmembrane region" description="Helical" evidence="1">
    <location>
        <begin position="26"/>
        <end position="49"/>
    </location>
</feature>
<dbReference type="EMBL" id="AP009384">
    <property type="protein sequence ID" value="BAF88286.1"/>
    <property type="molecule type" value="Genomic_DNA"/>
</dbReference>
<reference evidence="2 3" key="3">
    <citation type="journal article" date="2008" name="BMC Genomics">
        <title>The genome of the versatile nitrogen fixer Azorhizobium caulinodans ORS571.</title>
        <authorList>
            <person name="Lee KB."/>
            <person name="Backer P.D."/>
            <person name="Aono T."/>
            <person name="Liu CT."/>
            <person name="Suzuki S."/>
            <person name="Suzuki T."/>
            <person name="Kaneko T."/>
            <person name="Yamada M."/>
            <person name="Tabata S."/>
            <person name="Kupfer D.M."/>
            <person name="Najar F.Z."/>
            <person name="Wiley G.B."/>
            <person name="Roe B."/>
            <person name="Binnewies T.T."/>
            <person name="Ussery D.W."/>
            <person name="D'Haeze W."/>
            <person name="Herder J.D."/>
            <person name="Gevers D."/>
            <person name="Vereecke D."/>
            <person name="Holsters M."/>
            <person name="Oyaizu H."/>
        </authorList>
    </citation>
    <scope>NUCLEOTIDE SEQUENCE [LARGE SCALE GENOMIC DNA]</scope>
    <source>
        <strain evidence="3">ATCC 43989 / DSM 5975 / JCM 20966 / LMG 6465 / NBRC 14845 / NCIMB 13405 / ORS 571</strain>
    </source>
</reference>
<reference evidence="2 3" key="5">
    <citation type="journal article" date="2010" name="Appl. Environ. Microbiol.">
        <title>phrR-like gene praR of Azorhizobium caulinodans ORS571 is essential for symbiosis with Sesbania rostrata and is involved in expression of reb genes.</title>
        <authorList>
            <person name="Akiba N."/>
            <person name="Aono T."/>
            <person name="Toyazaki H."/>
            <person name="Sato S."/>
            <person name="Oyaizu H."/>
        </authorList>
    </citation>
    <scope>NUCLEOTIDE SEQUENCE [LARGE SCALE GENOMIC DNA]</scope>
    <source>
        <strain evidence="3">ATCC 43989 / DSM 5975 / JCM 20966 / LMG 6465 / NBRC 14845 / NCIMB 13405 / ORS 571</strain>
    </source>
</reference>
<sequence>MDPSSRGLDMTSEHDRERRCDRIRHLSRLMAAGCLATSFMLVTAMLLYWTTTPTRTLFSQAGLANAPVAEIDLAVRALAFGISMVPLAALVYGLLGARRCFTAFAAGVIFAREPINGLRDFSVGVAASAVLKPLAGAALSVLLSLHDPAGTRALVLNIGSDTLIALIFAGTVAAVAWVMAEAMEIADENKQFV</sequence>
<keyword evidence="1" id="KW-0472">Membrane</keyword>
<reference evidence="2 3" key="1">
    <citation type="journal article" date="2007" name="Appl. Environ. Microbiol.">
        <title>Rhizobial factors required for stem nodule maturation and maintenance in Sesbania rostrata-Azorhizobium caulinodans ORS571 symbiosis.</title>
        <authorList>
            <person name="Suzuki S."/>
            <person name="Aono T."/>
            <person name="Lee KB."/>
            <person name="Suzuki T."/>
            <person name="Liu CT."/>
            <person name="Miwa H."/>
            <person name="Wakao S."/>
            <person name="Iki T."/>
            <person name="Oyaizu H."/>
        </authorList>
    </citation>
    <scope>NUCLEOTIDE SEQUENCE [LARGE SCALE GENOMIC DNA]</scope>
    <source>
        <strain evidence="3">ATCC 43989 / DSM 5975 / JCM 20966 / LMG 6465 / NBRC 14845 / NCIMB 13405 / ORS 571</strain>
    </source>
</reference>
<protein>
    <recommendedName>
        <fullName evidence="4">DUF2975 domain-containing protein</fullName>
    </recommendedName>
</protein>
<dbReference type="eggNOG" id="ENOG50339QN">
    <property type="taxonomic scope" value="Bacteria"/>
</dbReference>
<evidence type="ECO:0000313" key="2">
    <source>
        <dbReference type="EMBL" id="BAF88286.1"/>
    </source>
</evidence>
<accession>A8I5J4</accession>
<keyword evidence="1" id="KW-0812">Transmembrane</keyword>